<name>A0A0J9EXT7_9CYAN</name>
<reference evidence="1 2" key="1">
    <citation type="submission" date="2015-06" db="EMBL/GenBank/DDBJ databases">
        <title>Draft genome assembly of filamentous brackish cyanobacterium Limnoraphis robusta strain CS-951.</title>
        <authorList>
            <person name="Willis A."/>
            <person name="Parks M."/>
            <person name="Burford M.A."/>
        </authorList>
    </citation>
    <scope>NUCLEOTIDE SEQUENCE [LARGE SCALE GENOMIC DNA]</scope>
    <source>
        <strain evidence="1 2">CS-951</strain>
    </source>
</reference>
<dbReference type="Proteomes" id="UP000033607">
    <property type="component" value="Unassembled WGS sequence"/>
</dbReference>
<evidence type="ECO:0000313" key="2">
    <source>
        <dbReference type="Proteomes" id="UP000033607"/>
    </source>
</evidence>
<dbReference type="AlphaFoldDB" id="A0A0J9EXT7"/>
<organism evidence="1 2">
    <name type="scientific">Limnoraphis robusta CS-951</name>
    <dbReference type="NCBI Taxonomy" id="1637645"/>
    <lineage>
        <taxon>Bacteria</taxon>
        <taxon>Bacillati</taxon>
        <taxon>Cyanobacteriota</taxon>
        <taxon>Cyanophyceae</taxon>
        <taxon>Oscillatoriophycideae</taxon>
        <taxon>Oscillatoriales</taxon>
        <taxon>Sirenicapillariaceae</taxon>
        <taxon>Limnoraphis</taxon>
    </lineage>
</organism>
<accession>A0A0J9EXT7</accession>
<dbReference type="EMBL" id="LATL02000323">
    <property type="protein sequence ID" value="KMW69970.1"/>
    <property type="molecule type" value="Genomic_DNA"/>
</dbReference>
<proteinExistence type="predicted"/>
<comment type="caution">
    <text evidence="1">The sequence shown here is derived from an EMBL/GenBank/DDBJ whole genome shotgun (WGS) entry which is preliminary data.</text>
</comment>
<evidence type="ECO:0000313" key="1">
    <source>
        <dbReference type="EMBL" id="KMW69970.1"/>
    </source>
</evidence>
<sequence>MGTSLARQPRPQLCQNGLGRVSVAQVRCWVNPIDGVSAAGRRINQLKELHCKTRIENAIEIYNSHQKKWVPSPALLGRLLHKEYGSL</sequence>
<protein>
    <submittedName>
        <fullName evidence="1">Uncharacterized protein</fullName>
    </submittedName>
</protein>
<gene>
    <name evidence="1" type="ORF">WN50_38995</name>
</gene>